<proteinExistence type="predicted"/>
<organism evidence="1 2">
    <name type="scientific">Aeromonas media</name>
    <dbReference type="NCBI Taxonomy" id="651"/>
    <lineage>
        <taxon>Bacteria</taxon>
        <taxon>Pseudomonadati</taxon>
        <taxon>Pseudomonadota</taxon>
        <taxon>Gammaproteobacteria</taxon>
        <taxon>Aeromonadales</taxon>
        <taxon>Aeromonadaceae</taxon>
        <taxon>Aeromonas</taxon>
    </lineage>
</organism>
<gene>
    <name evidence="1" type="ORF">E4188_22625</name>
</gene>
<accession>A0ABX6NY28</accession>
<keyword evidence="1" id="KW-0614">Plasmid</keyword>
<reference evidence="1 2" key="1">
    <citation type="submission" date="2019-03" db="EMBL/GenBank/DDBJ databases">
        <title>Novel transposon Tn6433 accelerates the dissemination of tet(E) in Aeromonas from aerobic biofilm under oxytetracycline stress.</title>
        <authorList>
            <person name="Shi Y."/>
            <person name="Tian Z."/>
            <person name="Zhang Y."/>
            <person name="Zhang H."/>
            <person name="Yang M."/>
        </authorList>
    </citation>
    <scope>NUCLEOTIDE SEQUENCE [LARGE SCALE GENOMIC DNA]</scope>
    <source>
        <strain evidence="1 2">R50-22</strain>
        <plasmid evidence="2">paeme5</plasmid>
    </source>
</reference>
<dbReference type="RefSeq" id="WP_171270146.1">
    <property type="nucleotide sequence ID" value="NZ_CP038449.1"/>
</dbReference>
<dbReference type="EMBL" id="CP038449">
    <property type="protein sequence ID" value="QJT41296.1"/>
    <property type="molecule type" value="Genomic_DNA"/>
</dbReference>
<name>A0ABX6NY28_AERME</name>
<evidence type="ECO:0000313" key="1">
    <source>
        <dbReference type="EMBL" id="QJT41296.1"/>
    </source>
</evidence>
<keyword evidence="2" id="KW-1185">Reference proteome</keyword>
<sequence length="64" mass="7179">MAPLIEEKIMARHLMNTATGSVDTEESWEAEILAWGYSQPAREELFASLVEVVKDEAGNWVKAE</sequence>
<protein>
    <submittedName>
        <fullName evidence="1">Uncharacterized protein</fullName>
    </submittedName>
</protein>
<dbReference type="Proteomes" id="UP000502657">
    <property type="component" value="Plasmid pAeme5"/>
</dbReference>
<geneLocation type="plasmid" evidence="2">
    <name>paeme5</name>
</geneLocation>
<evidence type="ECO:0000313" key="2">
    <source>
        <dbReference type="Proteomes" id="UP000502657"/>
    </source>
</evidence>